<accession>R9QT76</accession>
<gene>
    <name evidence="3" type="primary">50</name>
    <name evidence="3" type="ORF">HSTV1_50</name>
</gene>
<dbReference type="Proteomes" id="UP000014319">
    <property type="component" value="Genome"/>
</dbReference>
<organism evidence="3 4">
    <name type="scientific">Haloarcula sinaiiensis tailed virus 1</name>
    <dbReference type="NCBI Taxonomy" id="1262530"/>
    <lineage>
        <taxon>Viruses</taxon>
        <taxon>Duplodnaviria</taxon>
        <taxon>Heunggongvirae</taxon>
        <taxon>Uroviricota</taxon>
        <taxon>Caudoviricetes</taxon>
        <taxon>Kirjokansivirales</taxon>
        <taxon>Shortaselviridae</taxon>
        <taxon>Lonfivirus</taxon>
        <taxon>Lonfivirus codicilli</taxon>
        <taxon>Lonfivirus HSTV1</taxon>
    </lineage>
</organism>
<proteinExistence type="predicted"/>
<dbReference type="KEGG" id="vg:16151530"/>
<dbReference type="RefSeq" id="YP_008083100.1">
    <property type="nucleotide sequence ID" value="NC_021471.1"/>
</dbReference>
<keyword evidence="2" id="KW-0472">Membrane</keyword>
<keyword evidence="2" id="KW-0812">Transmembrane</keyword>
<feature type="region of interest" description="Disordered" evidence="1">
    <location>
        <begin position="1"/>
        <end position="43"/>
    </location>
</feature>
<feature type="transmembrane region" description="Helical" evidence="2">
    <location>
        <begin position="196"/>
        <end position="217"/>
    </location>
</feature>
<name>R9QT76_9CAUD</name>
<evidence type="ECO:0000256" key="1">
    <source>
        <dbReference type="SAM" id="MobiDB-lite"/>
    </source>
</evidence>
<feature type="transmembrane region" description="Helical" evidence="2">
    <location>
        <begin position="229"/>
        <end position="249"/>
    </location>
</feature>
<dbReference type="EMBL" id="KC117378">
    <property type="protein sequence ID" value="AGC34594.1"/>
    <property type="molecule type" value="Genomic_DNA"/>
</dbReference>
<evidence type="ECO:0000256" key="2">
    <source>
        <dbReference type="SAM" id="Phobius"/>
    </source>
</evidence>
<evidence type="ECO:0000313" key="4">
    <source>
        <dbReference type="Proteomes" id="UP000014319"/>
    </source>
</evidence>
<reference evidence="3 4" key="1">
    <citation type="journal article" date="2013" name="Proc. Natl. Acad. Sci. U.S.A.">
        <title>Structure of the archaeal head-tailed virus HSTV-1 completes the HK97 fold story.</title>
        <authorList>
            <person name="Pietila M.K."/>
            <person name="Laurinmaki P."/>
            <person name="Russell D.A."/>
            <person name="Ko C.C."/>
            <person name="Jacobs-Sera D."/>
            <person name="Hendrix R.W."/>
            <person name="Bamford D.H."/>
            <person name="Butcher S.J."/>
        </authorList>
    </citation>
    <scope>NUCLEOTIDE SEQUENCE [LARGE SCALE GENOMIC DNA]</scope>
</reference>
<keyword evidence="4" id="KW-1185">Reference proteome</keyword>
<keyword evidence="2" id="KW-1133">Transmembrane helix</keyword>
<sequence length="268" mass="29890">MAVGRSHTPHTAGSAVDAAGDVSGNVSRTAPREDRRGTAPNRQTYAIWPTMKTCRATWTRHSLSPTIGLRSHHTTPILERVGHSSGFDSLSLRRRLRKGVWIRSWARFFRVVSPRPYNTRVKTRAERRRHFSHTFRLAYMNHPALCSISHDCVVDVMATGQSRTTDKPSSTDYRNCLITPMSSDPPLIRPEHVIDALLVGLLAFFGVILADVLTALLQGRVVYLTVSDIAARTPTGVVAFGLTFVFQWARARGIDVLAAYRKFKDSLP</sequence>
<protein>
    <submittedName>
        <fullName evidence="3">Uncharacterized protein</fullName>
    </submittedName>
</protein>
<dbReference type="GeneID" id="16151530"/>
<evidence type="ECO:0000313" key="3">
    <source>
        <dbReference type="EMBL" id="AGC34594.1"/>
    </source>
</evidence>